<sequence length="724" mass="81983">MIQDDPFARSLAWLTDARIVMEKARHYRAAFPDLEAMAYRQASDYLLQHTGSALDPDQVWWHSFNTRDKRPAATFSGWSHRYPPVHSMRFTDLWIQRFSQYFQYQETAWADGGFYDQGDDASEYGAHNEVKLDPRKVMDDFWALNFAAQVRAKNDDFWRKEGLDLPLLIKVRFIADIEVSLGDGLIEVDDRTRLWSWMGLEPGRRVSLFALSEPGGGSGFDVQAYQMEGAGHLLTFKGKQGRVLLYTPTATSPLRQFKTEHALHAWVTERLLADDAQAWYDTLHKPHGHTDPAERKARLQAVRARCGVPGAPRWPFGQGVPVSQPLFAEMRDWIREDLEASFRLLVSNGDLRRQHWRDELNLAIVVLGAFALISEPVGMLLFTAGVVGLGLDIEAYVNARSEAQRHEAFAAAIGDLLVMVFSAFGEAQPNAAPRQWDSYLDVDATSSDLLSRAVRQRHKALLNKADLPSFKGHMAPMDEFGTPHVEREGVRHYSFRQEGEVHNNLIEQYSGHMAKVNDVFSIGRRRLAAIPEEELRAFLGHLFDSMAQLPASEAKVLWRGGRGPRVTIGARWRAGDIKAGDVLVSTDITSFTESPYIPRRFMLPKEAVDLPLAQVAGHFDDTTVLYELLADGRASGVPVAPLSLNWQEAEVLFTPGRYFRIESAGEVRGEHYRFLRIRLREVPRPAGTPVYAMRTGLLFDRQAYRQLVQHDAVVERFFPAVDWA</sequence>
<organism evidence="3 4">
    <name type="scientific">Pseudomonas asiatica</name>
    <dbReference type="NCBI Taxonomy" id="2219225"/>
    <lineage>
        <taxon>Bacteria</taxon>
        <taxon>Pseudomonadati</taxon>
        <taxon>Pseudomonadota</taxon>
        <taxon>Gammaproteobacteria</taxon>
        <taxon>Pseudomonadales</taxon>
        <taxon>Pseudomonadaceae</taxon>
        <taxon>Pseudomonas</taxon>
    </lineage>
</organism>
<accession>A0A9X4HWL1</accession>
<dbReference type="InterPro" id="IPR046673">
    <property type="entry name" value="ToxA_N"/>
</dbReference>
<dbReference type="Pfam" id="PF20178">
    <property type="entry name" value="ToxA_N"/>
    <property type="match status" value="1"/>
</dbReference>
<gene>
    <name evidence="2" type="ORF">NP533_11025</name>
    <name evidence="3" type="ORF">NP554_08090</name>
</gene>
<reference evidence="3" key="1">
    <citation type="submission" date="2022-07" db="EMBL/GenBank/DDBJ databases">
        <title>Multi-strain Analysis of Pseudomonas putida Reveals Metabolic and Genetic Diversity.</title>
        <authorList>
            <person name="Monk J.M."/>
        </authorList>
    </citation>
    <scope>NUCLEOTIDE SEQUENCE</scope>
    <source>
        <strain evidence="2">17514</strain>
        <strain evidence="3">17633</strain>
    </source>
</reference>
<protein>
    <recommendedName>
        <fullName evidence="1">Dermonecrotic toxin N-terminal domain-containing protein</fullName>
    </recommendedName>
</protein>
<dbReference type="AlphaFoldDB" id="A0A9X4HWL1"/>
<evidence type="ECO:0000313" key="2">
    <source>
        <dbReference type="EMBL" id="MDD2106736.1"/>
    </source>
</evidence>
<feature type="domain" description="Dermonecrotic toxin N-terminal" evidence="1">
    <location>
        <begin position="29"/>
        <end position="277"/>
    </location>
</feature>
<evidence type="ECO:0000313" key="3">
    <source>
        <dbReference type="EMBL" id="MDD2111755.1"/>
    </source>
</evidence>
<dbReference type="RefSeq" id="WP_137162756.1">
    <property type="nucleotide sequence ID" value="NZ_JANIAM010000005.1"/>
</dbReference>
<comment type="caution">
    <text evidence="3">The sequence shown here is derived from an EMBL/GenBank/DDBJ whole genome shotgun (WGS) entry which is preliminary data.</text>
</comment>
<name>A0A9X4HWL1_9PSED</name>
<evidence type="ECO:0000259" key="1">
    <source>
        <dbReference type="Pfam" id="PF20178"/>
    </source>
</evidence>
<proteinExistence type="predicted"/>
<dbReference type="EMBL" id="JANIAN010000012">
    <property type="protein sequence ID" value="MDD2106736.1"/>
    <property type="molecule type" value="Genomic_DNA"/>
</dbReference>
<dbReference type="Proteomes" id="UP001150678">
    <property type="component" value="Unassembled WGS sequence"/>
</dbReference>
<dbReference type="Proteomes" id="UP001150728">
    <property type="component" value="Unassembled WGS sequence"/>
</dbReference>
<dbReference type="EMBL" id="JANIAM010000005">
    <property type="protein sequence ID" value="MDD2111755.1"/>
    <property type="molecule type" value="Genomic_DNA"/>
</dbReference>
<dbReference type="SUPFAM" id="SSF56399">
    <property type="entry name" value="ADP-ribosylation"/>
    <property type="match status" value="1"/>
</dbReference>
<dbReference type="Gene3D" id="3.90.176.10">
    <property type="entry name" value="Toxin ADP-ribosyltransferase, Chain A, domain 1"/>
    <property type="match status" value="1"/>
</dbReference>
<evidence type="ECO:0000313" key="4">
    <source>
        <dbReference type="Proteomes" id="UP001150728"/>
    </source>
</evidence>